<dbReference type="InterPro" id="IPR012337">
    <property type="entry name" value="RNaseH-like_sf"/>
</dbReference>
<gene>
    <name evidence="22" type="ORF">TRAPUB_4370</name>
</gene>
<evidence type="ECO:0000256" key="17">
    <source>
        <dbReference type="PROSITE-ProRule" id="PRU00047"/>
    </source>
</evidence>
<dbReference type="InterPro" id="IPR041373">
    <property type="entry name" value="RT_RNaseH"/>
</dbReference>
<dbReference type="InterPro" id="IPR043502">
    <property type="entry name" value="DNA/RNA_pol_sf"/>
</dbReference>
<evidence type="ECO:0000256" key="7">
    <source>
        <dbReference type="ARBA" id="ARBA00022750"/>
    </source>
</evidence>
<dbReference type="SUPFAM" id="SSF56672">
    <property type="entry name" value="DNA/RNA polymerases"/>
    <property type="match status" value="1"/>
</dbReference>
<feature type="region of interest" description="Disordered" evidence="18">
    <location>
        <begin position="2348"/>
        <end position="2441"/>
    </location>
</feature>
<keyword evidence="17" id="KW-0862">Zinc</keyword>
<dbReference type="InterPro" id="IPR000477">
    <property type="entry name" value="RT_dom"/>
</dbReference>
<keyword evidence="5" id="KW-0540">Nuclease</keyword>
<evidence type="ECO:0000313" key="23">
    <source>
        <dbReference type="Proteomes" id="UP000184267"/>
    </source>
</evidence>
<evidence type="ECO:0000256" key="18">
    <source>
        <dbReference type="SAM" id="MobiDB-lite"/>
    </source>
</evidence>
<feature type="region of interest" description="Disordered" evidence="18">
    <location>
        <begin position="577"/>
        <end position="671"/>
    </location>
</feature>
<keyword evidence="3" id="KW-0808">Transferase</keyword>
<sequence>MSKKNNKNNKQPDGQSPPTADTPPDTGPPPDVRATTEDRAASSPLPPLTESDPPPHPEVGPPSGPPPRDMPPIISEVSKVEKPTDTLAVFADDTHIRYDALDNELQLALEWQQNIAQQQEHILRRIETIRQQARAGRLVFAHGIAEAREVLATVAPKPSSGDEGGEIATPPAAPSDKLKTEVAPHDVVSYADLAPQTDPKYAIFRPRSPEESSAAYKERLGQQGYLLAQEHYEKGVETRKIRAEQIWRTIEDPTGRYEAREPIGKSHHTAPPTTTPPTHPVRENAEAHPHEHSARESDKQVSTGGMVRDDVQRASPYIRVPLLDAYPGATGDRYRSPTNGAVRGPSYLHDIVDPDDAVHLGLPNGDYQRKQLELIRAAIRERVSYDAPTSQPIKNLKNIPPPEKYGGEDDADAFMTWLKSFLRWLALGRIVGSDLDPDRVQLLGQHLVKEARRWYDDSIDSFNGVGRHWTFEQGVCAMYQRFIHRSTARTAAEQFQRLRYRRETGVSGLWDAFVTLTRKMPEPPDDYSFKIRFLDALPEELCAPMLRHRNVSIERSTPRELFTAALLQEENNRALEDWKASHRTTAPREAEKSPRMSDRVSRPSGDGNPRPGSSRFAGRPAFGTNGRQASVSRPMASMGASAPAPAVVAGPSQTTNARPAVTFAPRPPAPAPRTPGLPTPSHVQCYNCKGYGHVAALCPKAQTPRLRAIRVLDDTDPAPPADEPLPESTVPVASPPADLSDAPVDLDPEILYESEDEFYDVEGSQYDPHEDVDAAFSDHGDDAWFGSMRVTTLDDAEATPAADGTITPAPEVASAHLAVEGMGPIQPAPGATPTYPSWRVVEYADDLLVQGDPEFITSIEALWRTRLAARVEDAGSDDDVPDLVESTAAQVADSDEYGDMPALEVWPATASPVEEPLMRQSWSYMAPPADYRGPVVELPLDEDLDWAWSQFIDSERLDEDVTRILTVLYRMLHQNNHVLRQLYEARNQADALRASLIWTRRELAIALFREGEALNGSRLYGLSAADQQRARVRVQVLTETDPLSVDDEAPDEPHRVISLPDANDLLLRVVEGRDLPADSGVDPPAYDRVCRNTIRFAAMTVSKGTEPLVTRARAGRRPLLAESEQECIVLLLVVNGLGALTLCDAGSTTDMLSNDFAQVSTCDILQLENPAVLQLGCAGSRSRINFGTRAPVTLGAFGAEVYFDIANLDRYDAVLGTPFLRRFGVILDFRNNCVHIDGHTYPALSRVQVSDVLRKRGADADAESLAVVSITPVPPTSTQAAPTELALPTAIGDDGDDFDTLRMTLVREYSDLFQPVPPGLPPLRDINHTIPLIDPLKRYHYHLSRCPESLRTQLSDKIQRYTAAGWWESRPADQAAPLLCVYKKDGRLRTVVDLRQRNENTVRDVTPFPDQDQIRNDVARARFRSKLDMSDAYEQTRIVDEDVHKTAFASIFGTLISHVMQQGDCNAPSTFQRLMTHIFRERIGRTIHVYLDDIFIFTDSLRDHIASVRWVFDKLREQRLFLSPKKVDLLSPSMDCLGHLIDDRGLHADSDKMVRVRDWPVPKTWHDVQRFLGLVQYLAHFMPDVSVYTGPLSSIMRNGQTFFWRPLHQKCFDQIKILACKSPILRPIDPTHRDPIWLVTDASHSGVGAMYGQGPSWEACRPAGFMSKKFTSAQYSYFTFEQEALAVVESLLKWEDKLLGRRFTIVTDHKALRFLKEKRKLIPRLQRWMEYISRFDYDILWVEGVSNRVADALSRYYTSEEENTPHAPYDLVSADARLDPDGDTLDRDRVLELRATRVEDTREDRELQAARIAQHQPVATASDDVDPDGDPMAVDSTGRGHPLDSIVAAAMDVPALLKAAYTTDSFFTKIIAAPSAHARFKVESDLVWHITRDSQWVLCVPKAYHGRRLVTEVITTHAHDALGHLGYRRTSDYVRRWYWWPGIGTSIEKFCRSCGICQTTKASTQRPAGLLHSLPLPDQPWASIAMDFVGPFPDCDGFDYLWVIVDRFTGTVHLVPTQTTVRASGLAWLFLREIVRLHGLPTSIVSDRDSKFISKFWREVHRLLGTKLLMSTAYHPQTDGTSERAVRTVSQMLRAVVSPDQRDWARKVPMIEFAMNSSRNASTGYAPFELASGFMPRMIPRLTAEPALPGVRDFAERALDYLAQAHDSLIASRVEQTHYANRRRRPEDSADPQHFAEGQSVYLSTEKLHLPKGRAHKLLPKFVGPYPITRAHPESSNYTLALPAVLLDRGIRPTFHVSRLRPHEPNDDAMFPHREVEVYYDFGEDPEREYLVDDVVAHEWRGSTVRFLVQWVAGDTTWEPLVHVHELQALDRYLEALGVSTWQELPKPVPRPAAASTAPAETHQLVPRLPPRHRPSPRALSSLDGALPAADPLASEFVDASAPATGTDRRDDVAPPPPITISADPDTRRSSRPRKPRVRTS</sequence>
<dbReference type="GO" id="GO:0003964">
    <property type="term" value="F:RNA-directed DNA polymerase activity"/>
    <property type="evidence" value="ECO:0007669"/>
    <property type="project" value="UniProtKB-KW"/>
</dbReference>
<evidence type="ECO:0000259" key="21">
    <source>
        <dbReference type="PROSITE" id="PS50994"/>
    </source>
</evidence>
<keyword evidence="16" id="KW-0233">DNA recombination</keyword>
<keyword evidence="2" id="KW-0645">Protease</keyword>
<keyword evidence="11" id="KW-0694">RNA-binding</keyword>
<keyword evidence="15" id="KW-0238">DNA-binding</keyword>
<proteinExistence type="predicted"/>
<dbReference type="InterPro" id="IPR043128">
    <property type="entry name" value="Rev_trsase/Diguanyl_cyclase"/>
</dbReference>
<dbReference type="GO" id="GO:0003677">
    <property type="term" value="F:DNA binding"/>
    <property type="evidence" value="ECO:0007669"/>
    <property type="project" value="UniProtKB-KW"/>
</dbReference>
<evidence type="ECO:0000259" key="19">
    <source>
        <dbReference type="PROSITE" id="PS50158"/>
    </source>
</evidence>
<evidence type="ECO:0000256" key="12">
    <source>
        <dbReference type="ARBA" id="ARBA00022908"/>
    </source>
</evidence>
<keyword evidence="4" id="KW-0548">Nucleotidyltransferase</keyword>
<dbReference type="InterPro" id="IPR036397">
    <property type="entry name" value="RNaseH_sf"/>
</dbReference>
<dbReference type="PROSITE" id="PS50994">
    <property type="entry name" value="INTEGRASE"/>
    <property type="match status" value="1"/>
</dbReference>
<dbReference type="GO" id="GO:0015074">
    <property type="term" value="P:DNA integration"/>
    <property type="evidence" value="ECO:0007669"/>
    <property type="project" value="UniProtKB-KW"/>
</dbReference>
<evidence type="ECO:0000256" key="9">
    <source>
        <dbReference type="ARBA" id="ARBA00022801"/>
    </source>
</evidence>
<reference evidence="22 23" key="1">
    <citation type="submission" date="2016-10" db="EMBL/GenBank/DDBJ databases">
        <title>Genome sequence of the basidiomycete white-rot fungus Trametes pubescens.</title>
        <authorList>
            <person name="Makela M.R."/>
            <person name="Granchi Z."/>
            <person name="Peng M."/>
            <person name="De Vries R.P."/>
            <person name="Grigoriev I."/>
            <person name="Riley R."/>
            <person name="Hilden K."/>
        </authorList>
    </citation>
    <scope>NUCLEOTIDE SEQUENCE [LARGE SCALE GENOMIC DNA]</scope>
    <source>
        <strain evidence="22 23">FBCC735</strain>
    </source>
</reference>
<dbReference type="CDD" id="cd09274">
    <property type="entry name" value="RNase_HI_RT_Ty3"/>
    <property type="match status" value="1"/>
</dbReference>
<feature type="compositionally biased region" description="Basic residues" evidence="18">
    <location>
        <begin position="2430"/>
        <end position="2441"/>
    </location>
</feature>
<feature type="domain" description="Integrase catalytic" evidence="21">
    <location>
        <begin position="1976"/>
        <end position="2135"/>
    </location>
</feature>
<dbReference type="GO" id="GO:0004519">
    <property type="term" value="F:endonuclease activity"/>
    <property type="evidence" value="ECO:0007669"/>
    <property type="project" value="UniProtKB-KW"/>
</dbReference>
<dbReference type="CDD" id="cd01647">
    <property type="entry name" value="RT_LTR"/>
    <property type="match status" value="1"/>
</dbReference>
<dbReference type="Gene3D" id="3.10.10.10">
    <property type="entry name" value="HIV Type 1 Reverse Transcriptase, subunit A, domain 1"/>
    <property type="match status" value="1"/>
</dbReference>
<dbReference type="Pfam" id="PF24626">
    <property type="entry name" value="SH3_Tf2-1"/>
    <property type="match status" value="1"/>
</dbReference>
<dbReference type="Proteomes" id="UP000184267">
    <property type="component" value="Unassembled WGS sequence"/>
</dbReference>
<feature type="domain" description="CCHC-type" evidence="19">
    <location>
        <begin position="685"/>
        <end position="700"/>
    </location>
</feature>
<dbReference type="GO" id="GO:0006508">
    <property type="term" value="P:proteolysis"/>
    <property type="evidence" value="ECO:0007669"/>
    <property type="project" value="UniProtKB-KW"/>
</dbReference>
<evidence type="ECO:0000259" key="20">
    <source>
        <dbReference type="PROSITE" id="PS50878"/>
    </source>
</evidence>
<dbReference type="Gene3D" id="1.10.340.70">
    <property type="match status" value="1"/>
</dbReference>
<dbReference type="Gene3D" id="3.30.420.10">
    <property type="entry name" value="Ribonuclease H-like superfamily/Ribonuclease H"/>
    <property type="match status" value="1"/>
</dbReference>
<dbReference type="GO" id="GO:0006310">
    <property type="term" value="P:DNA recombination"/>
    <property type="evidence" value="ECO:0007669"/>
    <property type="project" value="UniProtKB-KW"/>
</dbReference>
<keyword evidence="10" id="KW-0460">Magnesium</keyword>
<dbReference type="Gene3D" id="2.40.70.10">
    <property type="entry name" value="Acid Proteases"/>
    <property type="match status" value="1"/>
</dbReference>
<dbReference type="PROSITE" id="PS50158">
    <property type="entry name" value="ZF_CCHC"/>
    <property type="match status" value="1"/>
</dbReference>
<feature type="region of interest" description="Disordered" evidence="18">
    <location>
        <begin position="714"/>
        <end position="744"/>
    </location>
</feature>
<dbReference type="SUPFAM" id="SSF54160">
    <property type="entry name" value="Chromo domain-like"/>
    <property type="match status" value="1"/>
</dbReference>
<evidence type="ECO:0000256" key="4">
    <source>
        <dbReference type="ARBA" id="ARBA00022695"/>
    </source>
</evidence>
<dbReference type="PROSITE" id="PS50878">
    <property type="entry name" value="RT_POL"/>
    <property type="match status" value="1"/>
</dbReference>
<evidence type="ECO:0000256" key="16">
    <source>
        <dbReference type="ARBA" id="ARBA00023172"/>
    </source>
</evidence>
<dbReference type="EMBL" id="MNAD01001512">
    <property type="protein sequence ID" value="OJT04875.1"/>
    <property type="molecule type" value="Genomic_DNA"/>
</dbReference>
<evidence type="ECO:0000256" key="3">
    <source>
        <dbReference type="ARBA" id="ARBA00022679"/>
    </source>
</evidence>
<dbReference type="InterPro" id="IPR021109">
    <property type="entry name" value="Peptidase_aspartic_dom_sf"/>
</dbReference>
<feature type="compositionally biased region" description="Low complexity" evidence="18">
    <location>
        <begin position="634"/>
        <end position="664"/>
    </location>
</feature>
<dbReference type="PANTHER" id="PTHR37984">
    <property type="entry name" value="PROTEIN CBG26694"/>
    <property type="match status" value="1"/>
</dbReference>
<evidence type="ECO:0000256" key="1">
    <source>
        <dbReference type="ARBA" id="ARBA00012493"/>
    </source>
</evidence>
<keyword evidence="13" id="KW-0695">RNA-directed DNA polymerase</keyword>
<dbReference type="Pfam" id="PF00665">
    <property type="entry name" value="rve"/>
    <property type="match status" value="1"/>
</dbReference>
<dbReference type="InterPro" id="IPR050951">
    <property type="entry name" value="Retrovirus_Pol_polyprotein"/>
</dbReference>
<dbReference type="STRING" id="154538.A0A1M2VBF7"/>
<dbReference type="Pfam" id="PF17921">
    <property type="entry name" value="Integrase_H2C2"/>
    <property type="match status" value="1"/>
</dbReference>
<evidence type="ECO:0000313" key="22">
    <source>
        <dbReference type="EMBL" id="OJT04875.1"/>
    </source>
</evidence>
<dbReference type="EC" id="2.7.7.49" evidence="1"/>
<evidence type="ECO:0000256" key="6">
    <source>
        <dbReference type="ARBA" id="ARBA00022723"/>
    </source>
</evidence>
<evidence type="ECO:0000256" key="11">
    <source>
        <dbReference type="ARBA" id="ARBA00022884"/>
    </source>
</evidence>
<dbReference type="Pfam" id="PF00078">
    <property type="entry name" value="RVT_1"/>
    <property type="match status" value="1"/>
</dbReference>
<keyword evidence="14" id="KW-0239">DNA-directed DNA polymerase</keyword>
<evidence type="ECO:0000256" key="10">
    <source>
        <dbReference type="ARBA" id="ARBA00022842"/>
    </source>
</evidence>
<dbReference type="CDD" id="cd00303">
    <property type="entry name" value="retropepsin_like"/>
    <property type="match status" value="1"/>
</dbReference>
<feature type="compositionally biased region" description="Pro residues" evidence="18">
    <location>
        <begin position="44"/>
        <end position="70"/>
    </location>
</feature>
<evidence type="ECO:0000256" key="15">
    <source>
        <dbReference type="ARBA" id="ARBA00023125"/>
    </source>
</evidence>
<dbReference type="GO" id="GO:0004190">
    <property type="term" value="F:aspartic-type endopeptidase activity"/>
    <property type="evidence" value="ECO:0007669"/>
    <property type="project" value="UniProtKB-KW"/>
</dbReference>
<feature type="compositionally biased region" description="Basic and acidic residues" evidence="18">
    <location>
        <begin position="253"/>
        <end position="264"/>
    </location>
</feature>
<dbReference type="GO" id="GO:0003887">
    <property type="term" value="F:DNA-directed DNA polymerase activity"/>
    <property type="evidence" value="ECO:0007669"/>
    <property type="project" value="UniProtKB-KW"/>
</dbReference>
<dbReference type="InterPro" id="IPR001584">
    <property type="entry name" value="Integrase_cat-core"/>
</dbReference>
<keyword evidence="9" id="KW-0378">Hydrolase</keyword>
<dbReference type="Pfam" id="PF17917">
    <property type="entry name" value="RT_RNaseH"/>
    <property type="match status" value="1"/>
</dbReference>
<dbReference type="InterPro" id="IPR056924">
    <property type="entry name" value="SH3_Tf2-1"/>
</dbReference>
<dbReference type="InterPro" id="IPR041588">
    <property type="entry name" value="Integrase_H2C2"/>
</dbReference>
<keyword evidence="23" id="KW-1185">Reference proteome</keyword>
<dbReference type="GO" id="GO:0003723">
    <property type="term" value="F:RNA binding"/>
    <property type="evidence" value="ECO:0007669"/>
    <property type="project" value="UniProtKB-KW"/>
</dbReference>
<organism evidence="22 23">
    <name type="scientific">Trametes pubescens</name>
    <name type="common">White-rot fungus</name>
    <dbReference type="NCBI Taxonomy" id="154538"/>
    <lineage>
        <taxon>Eukaryota</taxon>
        <taxon>Fungi</taxon>
        <taxon>Dikarya</taxon>
        <taxon>Basidiomycota</taxon>
        <taxon>Agaricomycotina</taxon>
        <taxon>Agaricomycetes</taxon>
        <taxon>Polyporales</taxon>
        <taxon>Polyporaceae</taxon>
        <taxon>Trametes</taxon>
    </lineage>
</organism>
<feature type="domain" description="Reverse transcriptase" evidence="20">
    <location>
        <begin position="1362"/>
        <end position="1541"/>
    </location>
</feature>
<dbReference type="GO" id="GO:0005634">
    <property type="term" value="C:nucleus"/>
    <property type="evidence" value="ECO:0007669"/>
    <property type="project" value="UniProtKB-ARBA"/>
</dbReference>
<dbReference type="InterPro" id="IPR001878">
    <property type="entry name" value="Znf_CCHC"/>
</dbReference>
<dbReference type="CDD" id="cd00024">
    <property type="entry name" value="CD_CSD"/>
    <property type="match status" value="1"/>
</dbReference>
<evidence type="ECO:0000256" key="13">
    <source>
        <dbReference type="ARBA" id="ARBA00022918"/>
    </source>
</evidence>
<feature type="region of interest" description="Disordered" evidence="18">
    <location>
        <begin position="253"/>
        <end position="309"/>
    </location>
</feature>
<protein>
    <recommendedName>
        <fullName evidence="1">RNA-directed DNA polymerase</fullName>
        <ecNumber evidence="1">2.7.7.49</ecNumber>
    </recommendedName>
</protein>
<evidence type="ECO:0000256" key="2">
    <source>
        <dbReference type="ARBA" id="ARBA00022670"/>
    </source>
</evidence>
<feature type="region of interest" description="Disordered" evidence="18">
    <location>
        <begin position="155"/>
        <end position="177"/>
    </location>
</feature>
<comment type="caution">
    <text evidence="22">The sequence shown here is derived from an EMBL/GenBank/DDBJ whole genome shotgun (WGS) entry which is preliminary data.</text>
</comment>
<feature type="region of interest" description="Disordered" evidence="18">
    <location>
        <begin position="1"/>
        <end position="80"/>
    </location>
</feature>
<name>A0A1M2VBF7_TRAPU</name>
<feature type="compositionally biased region" description="Basic and acidic residues" evidence="18">
    <location>
        <begin position="577"/>
        <end position="601"/>
    </location>
</feature>
<feature type="compositionally biased region" description="Basic and acidic residues" evidence="18">
    <location>
        <begin position="280"/>
        <end position="299"/>
    </location>
</feature>
<accession>A0A1M2VBF7</accession>
<keyword evidence="8" id="KW-0255">Endonuclease</keyword>
<keyword evidence="12" id="KW-0229">DNA integration</keyword>
<keyword evidence="6" id="KW-0479">Metal-binding</keyword>
<dbReference type="OrthoDB" id="3158924at2759"/>
<dbReference type="PANTHER" id="PTHR37984:SF5">
    <property type="entry name" value="PROTEIN NYNRIN-LIKE"/>
    <property type="match status" value="1"/>
</dbReference>
<evidence type="ECO:0000256" key="5">
    <source>
        <dbReference type="ARBA" id="ARBA00022722"/>
    </source>
</evidence>
<dbReference type="InterPro" id="IPR016197">
    <property type="entry name" value="Chromo-like_dom_sf"/>
</dbReference>
<keyword evidence="7" id="KW-0064">Aspartyl protease</keyword>
<dbReference type="SUPFAM" id="SSF53098">
    <property type="entry name" value="Ribonuclease H-like"/>
    <property type="match status" value="1"/>
</dbReference>
<dbReference type="Gene3D" id="3.30.70.270">
    <property type="match status" value="2"/>
</dbReference>
<dbReference type="GO" id="GO:0008270">
    <property type="term" value="F:zinc ion binding"/>
    <property type="evidence" value="ECO:0007669"/>
    <property type="project" value="UniProtKB-KW"/>
</dbReference>
<evidence type="ECO:0000256" key="14">
    <source>
        <dbReference type="ARBA" id="ARBA00022932"/>
    </source>
</evidence>
<evidence type="ECO:0000256" key="8">
    <source>
        <dbReference type="ARBA" id="ARBA00022759"/>
    </source>
</evidence>
<dbReference type="SMART" id="SM00343">
    <property type="entry name" value="ZnF_C2HC"/>
    <property type="match status" value="1"/>
</dbReference>
<feature type="compositionally biased region" description="Low complexity" evidence="18">
    <location>
        <begin position="2377"/>
        <end position="2394"/>
    </location>
</feature>
<keyword evidence="17" id="KW-0863">Zinc-finger</keyword>